<feature type="transmembrane region" description="Helical" evidence="1">
    <location>
        <begin position="142"/>
        <end position="163"/>
    </location>
</feature>
<evidence type="ECO:0000313" key="2">
    <source>
        <dbReference type="EMBL" id="SAM56974.1"/>
    </source>
</evidence>
<keyword evidence="1" id="KW-1133">Transmembrane helix</keyword>
<accession>A0A1C3H1M3</accession>
<keyword evidence="1" id="KW-0472">Membrane</keyword>
<reference evidence="3" key="1">
    <citation type="submission" date="2016-04" db="EMBL/GenBank/DDBJ databases">
        <authorList>
            <person name="Tagini F."/>
        </authorList>
    </citation>
    <scope>NUCLEOTIDE SEQUENCE [LARGE SCALE GENOMIC DNA]</scope>
    <source>
        <strain evidence="3">CHUV0807</strain>
    </source>
</reference>
<dbReference type="RefSeq" id="WP_079538724.1">
    <property type="nucleotide sequence ID" value="NZ_CP171111.1"/>
</dbReference>
<evidence type="ECO:0000313" key="3">
    <source>
        <dbReference type="Proteomes" id="UP000190837"/>
    </source>
</evidence>
<organism evidence="2 3">
    <name type="scientific">Cardiobacterium hominis</name>
    <dbReference type="NCBI Taxonomy" id="2718"/>
    <lineage>
        <taxon>Bacteria</taxon>
        <taxon>Pseudomonadati</taxon>
        <taxon>Pseudomonadota</taxon>
        <taxon>Gammaproteobacteria</taxon>
        <taxon>Cardiobacteriales</taxon>
        <taxon>Cardiobacteriaceae</taxon>
        <taxon>Cardiobacterium</taxon>
    </lineage>
</organism>
<name>A0A1C3H1M3_9GAMM</name>
<proteinExistence type="predicted"/>
<evidence type="ECO:0000256" key="1">
    <source>
        <dbReference type="SAM" id="Phobius"/>
    </source>
</evidence>
<gene>
    <name evidence="2" type="ORF">CHUV0807_0085</name>
</gene>
<dbReference type="EMBL" id="FKLO01000009">
    <property type="protein sequence ID" value="SAM56974.1"/>
    <property type="molecule type" value="Genomic_DNA"/>
</dbReference>
<keyword evidence="1" id="KW-0812">Transmembrane</keyword>
<dbReference type="Proteomes" id="UP000190837">
    <property type="component" value="Unassembled WGS sequence"/>
</dbReference>
<protein>
    <submittedName>
        <fullName evidence="2">Uncharacterized protein</fullName>
    </submittedName>
</protein>
<feature type="transmembrane region" description="Helical" evidence="1">
    <location>
        <begin position="169"/>
        <end position="191"/>
    </location>
</feature>
<dbReference type="AlphaFoldDB" id="A0A1C3H1M3"/>
<sequence length="223" mass="24789">MAEKEEFHYNDKYHCNINIHRGIAVGVNKERTVYTKTSGGDGHIHTGLDGKVRGKINPITTTSHTRIHDKYFLRNQTSGQEEDFAMTDWDIALRDGHDAAAVWIVPRGSNSGPFIAFHNYTLQKTSWRADRLPAIFQLKKPLSLRVLDIIVWISSILLAIALAKQITAGLLLLLLFLIVAGVAAITLNAFLYKLVCGARDAENAAARKALSDRIIQMLSEAKP</sequence>